<organism evidence="2 3">
    <name type="scientific">Sphingomonas kyeonggiensis</name>
    <dbReference type="NCBI Taxonomy" id="1268553"/>
    <lineage>
        <taxon>Bacteria</taxon>
        <taxon>Pseudomonadati</taxon>
        <taxon>Pseudomonadota</taxon>
        <taxon>Alphaproteobacteria</taxon>
        <taxon>Sphingomonadales</taxon>
        <taxon>Sphingomonadaceae</taxon>
        <taxon>Sphingomonas</taxon>
    </lineage>
</organism>
<evidence type="ECO:0000313" key="3">
    <source>
        <dbReference type="Proteomes" id="UP000557392"/>
    </source>
</evidence>
<name>A0A7W6JQX8_9SPHN</name>
<feature type="region of interest" description="Disordered" evidence="1">
    <location>
        <begin position="20"/>
        <end position="44"/>
    </location>
</feature>
<dbReference type="Proteomes" id="UP000557392">
    <property type="component" value="Unassembled WGS sequence"/>
</dbReference>
<keyword evidence="3" id="KW-1185">Reference proteome</keyword>
<evidence type="ECO:0000256" key="1">
    <source>
        <dbReference type="SAM" id="MobiDB-lite"/>
    </source>
</evidence>
<dbReference type="EMBL" id="JACIEH010000001">
    <property type="protein sequence ID" value="MBB4097858.1"/>
    <property type="molecule type" value="Genomic_DNA"/>
</dbReference>
<dbReference type="AlphaFoldDB" id="A0A7W6JQX8"/>
<reference evidence="2 3" key="1">
    <citation type="submission" date="2020-08" db="EMBL/GenBank/DDBJ databases">
        <title>Genomic Encyclopedia of Type Strains, Phase IV (KMG-IV): sequencing the most valuable type-strain genomes for metagenomic binning, comparative biology and taxonomic classification.</title>
        <authorList>
            <person name="Goeker M."/>
        </authorList>
    </citation>
    <scope>NUCLEOTIDE SEQUENCE [LARGE SCALE GENOMIC DNA]</scope>
    <source>
        <strain evidence="2 3">DSM 101806</strain>
    </source>
</reference>
<evidence type="ECO:0000313" key="2">
    <source>
        <dbReference type="EMBL" id="MBB4097858.1"/>
    </source>
</evidence>
<sequence>MLTFALLLLLGTDDFASGKDPDRTSGDSWLTKPGDRNPFASPKLGDVGHDALRFSTTPALRGGERNVVTITRGEKGEAVASLDTVRYQCNLSQTRCRLVPERSPNFAFCLQGDCTYAGIARRVRALLFDPARMPNKDSAELVICTDGPGYLTELREAGRTYNLSGFCAPKHPNNVVYKLIREGVGTRWRQIGGEE</sequence>
<gene>
    <name evidence="2" type="ORF">GGR46_001391</name>
</gene>
<dbReference type="RefSeq" id="WP_183995846.1">
    <property type="nucleotide sequence ID" value="NZ_JACIEH010000001.1"/>
</dbReference>
<proteinExistence type="predicted"/>
<protein>
    <submittedName>
        <fullName evidence="2">Uncharacterized protein</fullName>
    </submittedName>
</protein>
<accession>A0A7W6JQX8</accession>
<comment type="caution">
    <text evidence="2">The sequence shown here is derived from an EMBL/GenBank/DDBJ whole genome shotgun (WGS) entry which is preliminary data.</text>
</comment>